<dbReference type="SUPFAM" id="SSF50978">
    <property type="entry name" value="WD40 repeat-like"/>
    <property type="match status" value="1"/>
</dbReference>
<keyword evidence="3" id="KW-1185">Reference proteome</keyword>
<dbReference type="Gene3D" id="2.130.10.10">
    <property type="entry name" value="YVTN repeat-like/Quinoprotein amine dehydrogenase"/>
    <property type="match status" value="1"/>
</dbReference>
<dbReference type="CDD" id="cd00200">
    <property type="entry name" value="WD40"/>
    <property type="match status" value="1"/>
</dbReference>
<evidence type="ECO:0000256" key="1">
    <source>
        <dbReference type="PROSITE-ProRule" id="PRU00221"/>
    </source>
</evidence>
<name>A7SL22_NEMVE</name>
<dbReference type="EMBL" id="DS469694">
    <property type="protein sequence ID" value="EDO35567.1"/>
    <property type="molecule type" value="Genomic_DNA"/>
</dbReference>
<dbReference type="PhylomeDB" id="A7SL22"/>
<dbReference type="InterPro" id="IPR036322">
    <property type="entry name" value="WD40_repeat_dom_sf"/>
</dbReference>
<protein>
    <submittedName>
        <fullName evidence="2">Uncharacterized protein</fullName>
    </submittedName>
</protein>
<keyword evidence="1" id="KW-0853">WD repeat</keyword>
<dbReference type="PROSITE" id="PS50294">
    <property type="entry name" value="WD_REPEATS_REGION"/>
    <property type="match status" value="2"/>
</dbReference>
<dbReference type="Pfam" id="PF00400">
    <property type="entry name" value="WD40"/>
    <property type="match status" value="4"/>
</dbReference>
<dbReference type="AlphaFoldDB" id="A7SL22"/>
<dbReference type="PROSITE" id="PS50082">
    <property type="entry name" value="WD_REPEATS_2"/>
    <property type="match status" value="4"/>
</dbReference>
<organism evidence="2 3">
    <name type="scientific">Nematostella vectensis</name>
    <name type="common">Starlet sea anemone</name>
    <dbReference type="NCBI Taxonomy" id="45351"/>
    <lineage>
        <taxon>Eukaryota</taxon>
        <taxon>Metazoa</taxon>
        <taxon>Cnidaria</taxon>
        <taxon>Anthozoa</taxon>
        <taxon>Hexacorallia</taxon>
        <taxon>Actiniaria</taxon>
        <taxon>Edwardsiidae</taxon>
        <taxon>Nematostella</taxon>
    </lineage>
</organism>
<dbReference type="OMA" id="WDYETTA"/>
<feature type="repeat" description="WD" evidence="1">
    <location>
        <begin position="288"/>
        <end position="321"/>
    </location>
</feature>
<proteinExistence type="predicted"/>
<dbReference type="PANTHER" id="PTHR44566:SF1">
    <property type="entry name" value="WD REPEAT-CONTAINING PROTEIN 25"/>
    <property type="match status" value="1"/>
</dbReference>
<dbReference type="Proteomes" id="UP000001593">
    <property type="component" value="Unassembled WGS sequence"/>
</dbReference>
<dbReference type="InterPro" id="IPR015943">
    <property type="entry name" value="WD40/YVTN_repeat-like_dom_sf"/>
</dbReference>
<evidence type="ECO:0000313" key="2">
    <source>
        <dbReference type="EMBL" id="EDO35567.1"/>
    </source>
</evidence>
<feature type="repeat" description="WD" evidence="1">
    <location>
        <begin position="20"/>
        <end position="53"/>
    </location>
</feature>
<sequence>MAEPEKCIKNKSPRKSRLKIQAHTSGVNRLDWNPVYTNLLASCSMDNSVRVWDTYLNGICVKSHTFHGGAVKDVKWSPGGMQLLSCGYDKSSRLIDIHTAGCQVSLFHQNDYVTCVQYHPIDRNVFLTGGARNGIKSWDIRTGNVITEYHAAFGQVQALAFLPNGQEFFSAAEVIRRNSTDKGIMAWDFISTAILSNQIYQEAFTCTSLKVHPSGCQFIAQSNGNYLAIFSTKRPYKLNKYKRYEGHKVSAYWIGCDFSPDGTLVLSASADGSVYVYNEQSSRLVTSLPGHSGVCMDVSFHPTLPSTVASCGVDGSIIIWT</sequence>
<dbReference type="HOGENOM" id="CLU_022571_1_0_1"/>
<feature type="repeat" description="WD" evidence="1">
    <location>
        <begin position="106"/>
        <end position="148"/>
    </location>
</feature>
<dbReference type="STRING" id="45351.A7SL22"/>
<dbReference type="InterPro" id="IPR053053">
    <property type="entry name" value="WD_repeat_protein"/>
</dbReference>
<gene>
    <name evidence="2" type="ORF">NEMVEDRAFT_v1g122232</name>
</gene>
<reference evidence="2 3" key="1">
    <citation type="journal article" date="2007" name="Science">
        <title>Sea anemone genome reveals ancestral eumetazoan gene repertoire and genomic organization.</title>
        <authorList>
            <person name="Putnam N.H."/>
            <person name="Srivastava M."/>
            <person name="Hellsten U."/>
            <person name="Dirks B."/>
            <person name="Chapman J."/>
            <person name="Salamov A."/>
            <person name="Terry A."/>
            <person name="Shapiro H."/>
            <person name="Lindquist E."/>
            <person name="Kapitonov V.V."/>
            <person name="Jurka J."/>
            <person name="Genikhovich G."/>
            <person name="Grigoriev I.V."/>
            <person name="Lucas S.M."/>
            <person name="Steele R.E."/>
            <person name="Finnerty J.R."/>
            <person name="Technau U."/>
            <person name="Martindale M.Q."/>
            <person name="Rokhsar D.S."/>
        </authorList>
    </citation>
    <scope>NUCLEOTIDE SEQUENCE [LARGE SCALE GENOMIC DNA]</scope>
    <source>
        <strain evidence="3">CH2 X CH6</strain>
    </source>
</reference>
<dbReference type="InterPro" id="IPR001680">
    <property type="entry name" value="WD40_rpt"/>
</dbReference>
<feature type="repeat" description="WD" evidence="1">
    <location>
        <begin position="258"/>
        <end position="287"/>
    </location>
</feature>
<dbReference type="SMART" id="SM00320">
    <property type="entry name" value="WD40"/>
    <property type="match status" value="7"/>
</dbReference>
<dbReference type="eggNOG" id="KOG0282">
    <property type="taxonomic scope" value="Eukaryota"/>
</dbReference>
<dbReference type="PANTHER" id="PTHR44566">
    <property type="entry name" value="TRANSDUCIN/WD40 REPEAT-LIKE SUPERFAMILY PROTEIN"/>
    <property type="match status" value="1"/>
</dbReference>
<dbReference type="InParanoid" id="A7SL22"/>
<accession>A7SL22</accession>
<evidence type="ECO:0000313" key="3">
    <source>
        <dbReference type="Proteomes" id="UP000001593"/>
    </source>
</evidence>